<reference evidence="1" key="1">
    <citation type="submission" date="2020-12" db="EMBL/GenBank/DDBJ databases">
        <authorList>
            <person name="Iha C."/>
        </authorList>
    </citation>
    <scope>NUCLEOTIDE SEQUENCE</scope>
</reference>
<proteinExistence type="predicted"/>
<dbReference type="EMBL" id="CAJHUC010000669">
    <property type="protein sequence ID" value="CAD7697510.1"/>
    <property type="molecule type" value="Genomic_DNA"/>
</dbReference>
<keyword evidence="2" id="KW-1185">Reference proteome</keyword>
<evidence type="ECO:0000313" key="1">
    <source>
        <dbReference type="EMBL" id="CAD7697510.1"/>
    </source>
</evidence>
<sequence length="55" mass="5951">MAKIKCLGSCSRRLYEGVVVDHGKGIEAYLRSVSEGDMGNEDAGGNKVPRYCCIN</sequence>
<dbReference type="Proteomes" id="UP000708148">
    <property type="component" value="Unassembled WGS sequence"/>
</dbReference>
<organism evidence="1 2">
    <name type="scientific">Ostreobium quekettii</name>
    <dbReference type="NCBI Taxonomy" id="121088"/>
    <lineage>
        <taxon>Eukaryota</taxon>
        <taxon>Viridiplantae</taxon>
        <taxon>Chlorophyta</taxon>
        <taxon>core chlorophytes</taxon>
        <taxon>Ulvophyceae</taxon>
        <taxon>TCBD clade</taxon>
        <taxon>Bryopsidales</taxon>
        <taxon>Ostreobineae</taxon>
        <taxon>Ostreobiaceae</taxon>
        <taxon>Ostreobium</taxon>
    </lineage>
</organism>
<protein>
    <submittedName>
        <fullName evidence="1">Uncharacterized protein</fullName>
    </submittedName>
</protein>
<evidence type="ECO:0000313" key="2">
    <source>
        <dbReference type="Proteomes" id="UP000708148"/>
    </source>
</evidence>
<dbReference type="AlphaFoldDB" id="A0A8S1IQS6"/>
<gene>
    <name evidence="1" type="ORF">OSTQU699_LOCUS2871</name>
</gene>
<name>A0A8S1IQS6_9CHLO</name>
<comment type="caution">
    <text evidence="1">The sequence shown here is derived from an EMBL/GenBank/DDBJ whole genome shotgun (WGS) entry which is preliminary data.</text>
</comment>
<accession>A0A8S1IQS6</accession>